<feature type="compositionally biased region" description="Polar residues" evidence="1">
    <location>
        <begin position="499"/>
        <end position="520"/>
    </location>
</feature>
<feature type="region of interest" description="Disordered" evidence="1">
    <location>
        <begin position="173"/>
        <end position="256"/>
    </location>
</feature>
<dbReference type="Proteomes" id="UP001562357">
    <property type="component" value="Unassembled WGS sequence"/>
</dbReference>
<comment type="caution">
    <text evidence="2">The sequence shown here is derived from an EMBL/GenBank/DDBJ whole genome shotgun (WGS) entry which is preliminary data.</text>
</comment>
<feature type="region of interest" description="Disordered" evidence="1">
    <location>
        <begin position="576"/>
        <end position="612"/>
    </location>
</feature>
<reference evidence="3" key="1">
    <citation type="submission" date="2024-06" db="EMBL/GenBank/DDBJ databases">
        <title>Draft Genome Sequences of Epichloe bromicola Strains Isolated from Elymus ciliaris.</title>
        <authorList>
            <consortium name="Epichloe bromicola genome sequencing consortium"/>
            <person name="Miura A."/>
            <person name="Imano S."/>
            <person name="Ashida A."/>
            <person name="Sato I."/>
            <person name="Chiba S."/>
            <person name="Tanaka A."/>
            <person name="Camagna M."/>
            <person name="Takemoto D."/>
        </authorList>
    </citation>
    <scope>NUCLEOTIDE SEQUENCE [LARGE SCALE GENOMIC DNA]</scope>
    <source>
        <strain evidence="3">DP</strain>
    </source>
</reference>
<feature type="compositionally biased region" description="Polar residues" evidence="1">
    <location>
        <begin position="576"/>
        <end position="590"/>
    </location>
</feature>
<dbReference type="EMBL" id="BAAFGZ010000066">
    <property type="protein sequence ID" value="GAB0134071.1"/>
    <property type="molecule type" value="Genomic_DNA"/>
</dbReference>
<feature type="region of interest" description="Disordered" evidence="1">
    <location>
        <begin position="367"/>
        <end position="547"/>
    </location>
</feature>
<proteinExistence type="predicted"/>
<evidence type="ECO:0000313" key="2">
    <source>
        <dbReference type="EMBL" id="GAB0134071.1"/>
    </source>
</evidence>
<gene>
    <name evidence="2" type="primary">g2456</name>
    <name evidence="2" type="ORF">EsDP_00002456</name>
</gene>
<keyword evidence="3" id="KW-1185">Reference proteome</keyword>
<name>A0ABQ0CKU8_9HYPO</name>
<evidence type="ECO:0000256" key="1">
    <source>
        <dbReference type="SAM" id="MobiDB-lite"/>
    </source>
</evidence>
<protein>
    <recommendedName>
        <fullName evidence="4">PH domain-containing protein</fullName>
    </recommendedName>
</protein>
<feature type="compositionally biased region" description="Acidic residues" evidence="1">
    <location>
        <begin position="390"/>
        <end position="419"/>
    </location>
</feature>
<organism evidence="2 3">
    <name type="scientific">Epichloe bromicola</name>
    <dbReference type="NCBI Taxonomy" id="79588"/>
    <lineage>
        <taxon>Eukaryota</taxon>
        <taxon>Fungi</taxon>
        <taxon>Dikarya</taxon>
        <taxon>Ascomycota</taxon>
        <taxon>Pezizomycotina</taxon>
        <taxon>Sordariomycetes</taxon>
        <taxon>Hypocreomycetidae</taxon>
        <taxon>Hypocreales</taxon>
        <taxon>Clavicipitaceae</taxon>
        <taxon>Epichloe</taxon>
    </lineage>
</organism>
<accession>A0ABQ0CKU8</accession>
<sequence>MDSLDGHLQVPPDRSQILGRQSWKTRYINVGSRQTAARDRQGSQAFSLNPSNRASSVILKSVNKNATNDLYLSVFKSKDDWEPIQQWLLSHVSDCQVQLLSHRKQGPVLPTLVVTISNNQRRRRSTRATGFISSNKDSGVTTLWFRTPPDDHRPSLDEWARFIMAKKGSASTVESPVSPVFTSPFQTRNHHDSPDLLPRPGSGNRGLQHKSSTATYSTGPLDRPATFSSESPSLRSKRSDISSPSSNNHPTQKIPYSIPEQHYTAILPGDIVTPGRDGEYQGQFIEGWTSAQGRSSTMSSPVRGRDSIGSQSQLLSPIVDVASPPAPGETILDRAFQLGQIPGAGSYIPGQEKLSSIARFDALMRESDGKRRKRETIRKGQQGVIRSAFDDDDSSDDGEGEEDEESDDSDDSDDSDSESDAYSPDQNQSDAHSAPLMSPSAQRALAYITCGGRNESDRNSKKHRPSVSRTHLSFHAGMAPPSKLAPPSRPHTAHAKSRPNASRAQSTPHLMPTAATSLDLPSSGRAQDEPHHVTTTGKRHSNSSAKRLSLTGLTKAFSSTSSLLLVQTNASAGSSHISSEADIQNSTSAPRANLSLRGSGPPPRPKELDDQERRCRWRNSVGIVAAEGGFL</sequence>
<feature type="compositionally biased region" description="Polar residues" evidence="1">
    <location>
        <begin position="173"/>
        <end position="187"/>
    </location>
</feature>
<feature type="compositionally biased region" description="Polar residues" evidence="1">
    <location>
        <begin position="209"/>
        <end position="218"/>
    </location>
</feature>
<evidence type="ECO:0008006" key="4">
    <source>
        <dbReference type="Google" id="ProtNLM"/>
    </source>
</evidence>
<evidence type="ECO:0000313" key="3">
    <source>
        <dbReference type="Proteomes" id="UP001562357"/>
    </source>
</evidence>